<dbReference type="Proteomes" id="UP000218811">
    <property type="component" value="Unassembled WGS sequence"/>
</dbReference>
<feature type="compositionally biased region" description="Polar residues" evidence="1">
    <location>
        <begin position="1"/>
        <end position="11"/>
    </location>
</feature>
<evidence type="ECO:0000313" key="3">
    <source>
        <dbReference type="Proteomes" id="UP000218811"/>
    </source>
</evidence>
<proteinExistence type="predicted"/>
<sequence>MSQGSRSTSPVATPGMEARGNPLGLTNTIRIARVALPIPFITLQEETNVYDEIFPPVPVGPLPESVSLPGAYGPYQQLIRDRITKIEYPSLDAAYPRLLRGIPEEEQSKLGNEVSISYNAVMEAADIAAALAEEAQRKLASRLDSRFSTLFKRQQAVRPTAPAIAGPSQQDFDALLARVLKLEQTPTPVAASVATTSFIMAPKVTAPPEFSGDGSKIAVNEWLKKCVMYFGAYPITDDRQKIIQALQHLSGSAFDYQEEKIKNAADASKSLGTWAEFEEEMLWVYRKKTEEELARKEIEGYFGPSGKKKAAANFYQYAERLRQLAKKAKTPNDTLCEKLKDTVPDKVRDGFSMMRIFGQTVPTEWEKYLDMAIEMHKEFYCEDIQGSIFEKEKKKEEKAPQGKAQSSSAPQTSQSGKTTSGGGSTKKVPEGSVLGSEWRKTKAGKSYLWAPPHKCATCGRDNCTKGGTICNWKPSITAAATTTTTSSSAKPSRTVAPRTDGKKRFVREIREYYESDDEKSATSSATTATVGAISGDTVLHIVEVDDKTPDTLDIPIIGQPIVHNIPRLAPAGSSGFFKSRM</sequence>
<organism evidence="2 3">
    <name type="scientific">Wolfiporia cocos (strain MD-104)</name>
    <name type="common">Brown rot fungus</name>
    <dbReference type="NCBI Taxonomy" id="742152"/>
    <lineage>
        <taxon>Eukaryota</taxon>
        <taxon>Fungi</taxon>
        <taxon>Dikarya</taxon>
        <taxon>Basidiomycota</taxon>
        <taxon>Agaricomycotina</taxon>
        <taxon>Agaricomycetes</taxon>
        <taxon>Polyporales</taxon>
        <taxon>Phaeolaceae</taxon>
        <taxon>Wolfiporia</taxon>
    </lineage>
</organism>
<dbReference type="OrthoDB" id="1939491at2759"/>
<dbReference type="AlphaFoldDB" id="A0A2H3K0U9"/>
<name>A0A2H3K0U9_WOLCO</name>
<feature type="region of interest" description="Disordered" evidence="1">
    <location>
        <begin position="392"/>
        <end position="436"/>
    </location>
</feature>
<dbReference type="EMBL" id="KB468124">
    <property type="protein sequence ID" value="PCH42634.1"/>
    <property type="molecule type" value="Genomic_DNA"/>
</dbReference>
<evidence type="ECO:0008006" key="4">
    <source>
        <dbReference type="Google" id="ProtNLM"/>
    </source>
</evidence>
<feature type="region of interest" description="Disordered" evidence="1">
    <location>
        <begin position="1"/>
        <end position="20"/>
    </location>
</feature>
<reference evidence="2 3" key="1">
    <citation type="journal article" date="2012" name="Science">
        <title>The Paleozoic origin of enzymatic lignin decomposition reconstructed from 31 fungal genomes.</title>
        <authorList>
            <person name="Floudas D."/>
            <person name="Binder M."/>
            <person name="Riley R."/>
            <person name="Barry K."/>
            <person name="Blanchette R.A."/>
            <person name="Henrissat B."/>
            <person name="Martinez A.T."/>
            <person name="Otillar R."/>
            <person name="Spatafora J.W."/>
            <person name="Yadav J.S."/>
            <person name="Aerts A."/>
            <person name="Benoit I."/>
            <person name="Boyd A."/>
            <person name="Carlson A."/>
            <person name="Copeland A."/>
            <person name="Coutinho P.M."/>
            <person name="de Vries R.P."/>
            <person name="Ferreira P."/>
            <person name="Findley K."/>
            <person name="Foster B."/>
            <person name="Gaskell J."/>
            <person name="Glotzer D."/>
            <person name="Gorecki P."/>
            <person name="Heitman J."/>
            <person name="Hesse C."/>
            <person name="Hori C."/>
            <person name="Igarashi K."/>
            <person name="Jurgens J.A."/>
            <person name="Kallen N."/>
            <person name="Kersten P."/>
            <person name="Kohler A."/>
            <person name="Kuees U."/>
            <person name="Kumar T.K.A."/>
            <person name="Kuo A."/>
            <person name="LaButti K."/>
            <person name="Larrondo L.F."/>
            <person name="Lindquist E."/>
            <person name="Ling A."/>
            <person name="Lombard V."/>
            <person name="Lucas S."/>
            <person name="Lundell T."/>
            <person name="Martin R."/>
            <person name="McLaughlin D.J."/>
            <person name="Morgenstern I."/>
            <person name="Morin E."/>
            <person name="Murat C."/>
            <person name="Nagy L.G."/>
            <person name="Nolan M."/>
            <person name="Ohm R.A."/>
            <person name="Patyshakuliyeva A."/>
            <person name="Rokas A."/>
            <person name="Ruiz-Duenas F.J."/>
            <person name="Sabat G."/>
            <person name="Salamov A."/>
            <person name="Samejima M."/>
            <person name="Schmutz J."/>
            <person name="Slot J.C."/>
            <person name="St John F."/>
            <person name="Stenlid J."/>
            <person name="Sun H."/>
            <person name="Sun S."/>
            <person name="Syed K."/>
            <person name="Tsang A."/>
            <person name="Wiebenga A."/>
            <person name="Young D."/>
            <person name="Pisabarro A."/>
            <person name="Eastwood D.C."/>
            <person name="Martin F."/>
            <person name="Cullen D."/>
            <person name="Grigoriev I.V."/>
            <person name="Hibbett D.S."/>
        </authorList>
    </citation>
    <scope>NUCLEOTIDE SEQUENCE [LARGE SCALE GENOMIC DNA]</scope>
    <source>
        <strain evidence="2 3">MD-104</strain>
    </source>
</reference>
<evidence type="ECO:0000256" key="1">
    <source>
        <dbReference type="SAM" id="MobiDB-lite"/>
    </source>
</evidence>
<protein>
    <recommendedName>
        <fullName evidence="4">Retrotransposon gag domain-containing protein</fullName>
    </recommendedName>
</protein>
<evidence type="ECO:0000313" key="2">
    <source>
        <dbReference type="EMBL" id="PCH42634.1"/>
    </source>
</evidence>
<keyword evidence="3" id="KW-1185">Reference proteome</keyword>
<accession>A0A2H3K0U9</accession>
<gene>
    <name evidence="2" type="ORF">WOLCODRAFT_152669</name>
</gene>
<feature type="compositionally biased region" description="Low complexity" evidence="1">
    <location>
        <begin position="404"/>
        <end position="418"/>
    </location>
</feature>